<dbReference type="EC" id="2.5.1.18" evidence="4"/>
<dbReference type="PANTHER" id="PTHR42943">
    <property type="entry name" value="GLUTATHIONE S-TRANSFERASE KAPPA"/>
    <property type="match status" value="1"/>
</dbReference>
<dbReference type="GO" id="GO:0006749">
    <property type="term" value="P:glutathione metabolic process"/>
    <property type="evidence" value="ECO:0007669"/>
    <property type="project" value="TreeGrafter"/>
</dbReference>
<accession>A0A9Q0MDN3</accession>
<evidence type="ECO:0000256" key="5">
    <source>
        <dbReference type="PIRSR" id="PIRSR006386-1"/>
    </source>
</evidence>
<gene>
    <name evidence="7" type="ORF">RDWZM_002217</name>
</gene>
<dbReference type="InterPro" id="IPR001853">
    <property type="entry name" value="DSBA-like_thioredoxin_dom"/>
</dbReference>
<dbReference type="InterPro" id="IPR036249">
    <property type="entry name" value="Thioredoxin-like_sf"/>
</dbReference>
<dbReference type="PANTHER" id="PTHR42943:SF2">
    <property type="entry name" value="GLUTATHIONE S-TRANSFERASE KAPPA 1"/>
    <property type="match status" value="1"/>
</dbReference>
<evidence type="ECO:0000256" key="2">
    <source>
        <dbReference type="ARBA" id="ARBA00022679"/>
    </source>
</evidence>
<evidence type="ECO:0000313" key="8">
    <source>
        <dbReference type="Proteomes" id="UP001142055"/>
    </source>
</evidence>
<keyword evidence="8" id="KW-1185">Reference proteome</keyword>
<dbReference type="OMA" id="ECTNSKG"/>
<dbReference type="Proteomes" id="UP001142055">
    <property type="component" value="Chromosome 1"/>
</dbReference>
<dbReference type="GO" id="GO:0004602">
    <property type="term" value="F:glutathione peroxidase activity"/>
    <property type="evidence" value="ECO:0007669"/>
    <property type="project" value="TreeGrafter"/>
</dbReference>
<comment type="caution">
    <text evidence="7">The sequence shown here is derived from an EMBL/GenBank/DDBJ whole genome shotgun (WGS) entry which is preliminary data.</text>
</comment>
<evidence type="ECO:0000313" key="7">
    <source>
        <dbReference type="EMBL" id="KAJ6223672.1"/>
    </source>
</evidence>
<dbReference type="AlphaFoldDB" id="A0A9Q0MDN3"/>
<evidence type="ECO:0000259" key="6">
    <source>
        <dbReference type="Pfam" id="PF01323"/>
    </source>
</evidence>
<dbReference type="SUPFAM" id="SSF52833">
    <property type="entry name" value="Thioredoxin-like"/>
    <property type="match status" value="1"/>
</dbReference>
<dbReference type="GO" id="GO:0005777">
    <property type="term" value="C:peroxisome"/>
    <property type="evidence" value="ECO:0007669"/>
    <property type="project" value="TreeGrafter"/>
</dbReference>
<protein>
    <recommendedName>
        <fullName evidence="4">Glutathione S-transferase kappa</fullName>
        <ecNumber evidence="4">2.5.1.18</ecNumber>
    </recommendedName>
</protein>
<dbReference type="EMBL" id="JAPWDV010000001">
    <property type="protein sequence ID" value="KAJ6223672.1"/>
    <property type="molecule type" value="Genomic_DNA"/>
</dbReference>
<dbReference type="InterPro" id="IPR014440">
    <property type="entry name" value="HCCAis_GSTk"/>
</dbReference>
<evidence type="ECO:0000256" key="4">
    <source>
        <dbReference type="PIRNR" id="PIRNR006386"/>
    </source>
</evidence>
<feature type="domain" description="DSBA-like thioredoxin" evidence="6">
    <location>
        <begin position="19"/>
        <end position="228"/>
    </location>
</feature>
<dbReference type="InterPro" id="IPR051924">
    <property type="entry name" value="GST_Kappa/NadH"/>
</dbReference>
<name>A0A9Q0MDN3_BLOTA</name>
<evidence type="ECO:0000256" key="1">
    <source>
        <dbReference type="ARBA" id="ARBA00006494"/>
    </source>
</evidence>
<keyword evidence="2 4" id="KW-0808">Transferase</keyword>
<dbReference type="Gene3D" id="3.40.30.10">
    <property type="entry name" value="Glutaredoxin"/>
    <property type="match status" value="1"/>
</dbReference>
<dbReference type="GO" id="GO:0004364">
    <property type="term" value="F:glutathione transferase activity"/>
    <property type="evidence" value="ECO:0007669"/>
    <property type="project" value="UniProtKB-UniRule"/>
</dbReference>
<dbReference type="FunFam" id="3.40.30.10:FF:000096">
    <property type="entry name" value="Glutathione S-transferase kappa"/>
    <property type="match status" value="1"/>
</dbReference>
<proteinExistence type="inferred from homology"/>
<dbReference type="PIRSF" id="PIRSF006386">
    <property type="entry name" value="HCCAis_GSTk"/>
    <property type="match status" value="1"/>
</dbReference>
<comment type="catalytic activity">
    <reaction evidence="3 4">
        <text>RX + glutathione = an S-substituted glutathione + a halide anion + H(+)</text>
        <dbReference type="Rhea" id="RHEA:16437"/>
        <dbReference type="ChEBI" id="CHEBI:15378"/>
        <dbReference type="ChEBI" id="CHEBI:16042"/>
        <dbReference type="ChEBI" id="CHEBI:17792"/>
        <dbReference type="ChEBI" id="CHEBI:57925"/>
        <dbReference type="ChEBI" id="CHEBI:90779"/>
        <dbReference type="EC" id="2.5.1.18"/>
    </reaction>
</comment>
<sequence>MSNLIRRSFSTSSSAKTKVELFYDIISPFTYIQFELLTRQRKQWPSMDLRFTPTTIVSIMSKSENMPPMMVPAKGKYMMKDLQRISQFHKIPFKIPNDFPQFALELGSMKTQRFLCAVHEQIGDDVSRQEQLIRLFFQKFFTPTGERINLADVDTIRSVATEAGLESDFVQKAIDGMTTDVIKKKLIANSDIVTELGGFGLPVTVVHTDKEPKPPMIFGSDRLHLIGDMLGESKPPVLN</sequence>
<comment type="similarity">
    <text evidence="1 4">Belongs to the GST superfamily. Kappa family.</text>
</comment>
<reference evidence="7" key="1">
    <citation type="submission" date="2022-12" db="EMBL/GenBank/DDBJ databases">
        <title>Genome assemblies of Blomia tropicalis.</title>
        <authorList>
            <person name="Cui Y."/>
        </authorList>
    </citation>
    <scope>NUCLEOTIDE SEQUENCE</scope>
    <source>
        <tissue evidence="7">Adult mites</tissue>
    </source>
</reference>
<dbReference type="GO" id="GO:0005739">
    <property type="term" value="C:mitochondrion"/>
    <property type="evidence" value="ECO:0007669"/>
    <property type="project" value="TreeGrafter"/>
</dbReference>
<feature type="active site" description="Nucleophile" evidence="5">
    <location>
        <position position="27"/>
    </location>
</feature>
<dbReference type="Pfam" id="PF01323">
    <property type="entry name" value="DSBA"/>
    <property type="match status" value="1"/>
</dbReference>
<evidence type="ECO:0000256" key="3">
    <source>
        <dbReference type="ARBA" id="ARBA00047960"/>
    </source>
</evidence>
<organism evidence="7 8">
    <name type="scientific">Blomia tropicalis</name>
    <name type="common">Mite</name>
    <dbReference type="NCBI Taxonomy" id="40697"/>
    <lineage>
        <taxon>Eukaryota</taxon>
        <taxon>Metazoa</taxon>
        <taxon>Ecdysozoa</taxon>
        <taxon>Arthropoda</taxon>
        <taxon>Chelicerata</taxon>
        <taxon>Arachnida</taxon>
        <taxon>Acari</taxon>
        <taxon>Acariformes</taxon>
        <taxon>Sarcoptiformes</taxon>
        <taxon>Astigmata</taxon>
        <taxon>Glycyphagoidea</taxon>
        <taxon>Echimyopodidae</taxon>
        <taxon>Blomia</taxon>
    </lineage>
</organism>